<dbReference type="EMBL" id="JALNTZ010000008">
    <property type="protein sequence ID" value="KAJ3642210.1"/>
    <property type="molecule type" value="Genomic_DNA"/>
</dbReference>
<feature type="compositionally biased region" description="Basic and acidic residues" evidence="1">
    <location>
        <begin position="142"/>
        <end position="151"/>
    </location>
</feature>
<organism evidence="2 3">
    <name type="scientific">Zophobas morio</name>
    <dbReference type="NCBI Taxonomy" id="2755281"/>
    <lineage>
        <taxon>Eukaryota</taxon>
        <taxon>Metazoa</taxon>
        <taxon>Ecdysozoa</taxon>
        <taxon>Arthropoda</taxon>
        <taxon>Hexapoda</taxon>
        <taxon>Insecta</taxon>
        <taxon>Pterygota</taxon>
        <taxon>Neoptera</taxon>
        <taxon>Endopterygota</taxon>
        <taxon>Coleoptera</taxon>
        <taxon>Polyphaga</taxon>
        <taxon>Cucujiformia</taxon>
        <taxon>Tenebrionidae</taxon>
        <taxon>Zophobas</taxon>
    </lineage>
</organism>
<keyword evidence="3" id="KW-1185">Reference proteome</keyword>
<evidence type="ECO:0000256" key="1">
    <source>
        <dbReference type="SAM" id="MobiDB-lite"/>
    </source>
</evidence>
<reference evidence="2" key="1">
    <citation type="journal article" date="2023" name="G3 (Bethesda)">
        <title>Whole genome assemblies of Zophobas morio and Tenebrio molitor.</title>
        <authorList>
            <person name="Kaur S."/>
            <person name="Stinson S.A."/>
            <person name="diCenzo G.C."/>
        </authorList>
    </citation>
    <scope>NUCLEOTIDE SEQUENCE</scope>
    <source>
        <strain evidence="2">QUZm001</strain>
    </source>
</reference>
<evidence type="ECO:0000313" key="3">
    <source>
        <dbReference type="Proteomes" id="UP001168821"/>
    </source>
</evidence>
<sequence length="164" mass="18214">MSAESRHQGPYSGRTYLPGVGGLEVGLEGHVGEGHFHGVLDRVQELDHHVRDVLEAELAPLSRTKGRPDLQRVEQEWLEEIHRKGRKGRLVTRVRDKRGLTTGAKLRRMSANYATAGLLNCDGQFAVRGSNELLCQGVIRKSGEEVERSSPEDLFDPQTRAHSG</sequence>
<accession>A0AA38HQQ6</accession>
<name>A0AA38HQQ6_9CUCU</name>
<feature type="region of interest" description="Disordered" evidence="1">
    <location>
        <begin position="142"/>
        <end position="164"/>
    </location>
</feature>
<comment type="caution">
    <text evidence="2">The sequence shown here is derived from an EMBL/GenBank/DDBJ whole genome shotgun (WGS) entry which is preliminary data.</text>
</comment>
<dbReference type="Proteomes" id="UP001168821">
    <property type="component" value="Unassembled WGS sequence"/>
</dbReference>
<proteinExistence type="predicted"/>
<gene>
    <name evidence="2" type="ORF">Zmor_025013</name>
</gene>
<protein>
    <submittedName>
        <fullName evidence="2">Uncharacterized protein</fullName>
    </submittedName>
</protein>
<dbReference type="AlphaFoldDB" id="A0AA38HQQ6"/>
<evidence type="ECO:0000313" key="2">
    <source>
        <dbReference type="EMBL" id="KAJ3642210.1"/>
    </source>
</evidence>